<evidence type="ECO:0000313" key="2">
    <source>
        <dbReference type="EMBL" id="VTJ70476.1"/>
    </source>
</evidence>
<dbReference type="AlphaFoldDB" id="A0A5E4BMJ3"/>
<evidence type="ECO:0000313" key="3">
    <source>
        <dbReference type="Proteomes" id="UP000335636"/>
    </source>
</evidence>
<accession>A0A5E4BMJ3</accession>
<gene>
    <name evidence="2" type="ORF">MONAX_5E029368</name>
</gene>
<organism evidence="2 3">
    <name type="scientific">Marmota monax</name>
    <name type="common">Woodchuck</name>
    <dbReference type="NCBI Taxonomy" id="9995"/>
    <lineage>
        <taxon>Eukaryota</taxon>
        <taxon>Metazoa</taxon>
        <taxon>Chordata</taxon>
        <taxon>Craniata</taxon>
        <taxon>Vertebrata</taxon>
        <taxon>Euteleostomi</taxon>
        <taxon>Mammalia</taxon>
        <taxon>Eutheria</taxon>
        <taxon>Euarchontoglires</taxon>
        <taxon>Glires</taxon>
        <taxon>Rodentia</taxon>
        <taxon>Sciuromorpha</taxon>
        <taxon>Sciuridae</taxon>
        <taxon>Xerinae</taxon>
        <taxon>Marmotini</taxon>
        <taxon>Marmota</taxon>
    </lineage>
</organism>
<evidence type="ECO:0000256" key="1">
    <source>
        <dbReference type="SAM" id="MobiDB-lite"/>
    </source>
</evidence>
<feature type="region of interest" description="Disordered" evidence="1">
    <location>
        <begin position="47"/>
        <end position="100"/>
    </location>
</feature>
<reference evidence="2" key="1">
    <citation type="submission" date="2019-04" db="EMBL/GenBank/DDBJ databases">
        <authorList>
            <person name="Alioto T."/>
            <person name="Alioto T."/>
        </authorList>
    </citation>
    <scope>NUCLEOTIDE SEQUENCE [LARGE SCALE GENOMIC DNA]</scope>
</reference>
<dbReference type="Proteomes" id="UP000335636">
    <property type="component" value="Unassembled WGS sequence"/>
</dbReference>
<feature type="region of interest" description="Disordered" evidence="1">
    <location>
        <begin position="1"/>
        <end position="22"/>
    </location>
</feature>
<protein>
    <submittedName>
        <fullName evidence="2">Uncharacterized protein</fullName>
    </submittedName>
</protein>
<proteinExistence type="predicted"/>
<comment type="caution">
    <text evidence="2">The sequence shown here is derived from an EMBL/GenBank/DDBJ whole genome shotgun (WGS) entry which is preliminary data.</text>
</comment>
<dbReference type="EMBL" id="CABDUW010000509">
    <property type="protein sequence ID" value="VTJ70476.1"/>
    <property type="molecule type" value="Genomic_DNA"/>
</dbReference>
<sequence>MATWFPGQQDRPRPLAAARGTAPPLSALPLQVQSEIRRGWHHCRLRRSLGKEQRPKLPEPPSRALPSGSDRGEIRVGSALSLGALPGPRDEGSRVLESYC</sequence>
<name>A0A5E4BMJ3_MARMO</name>
<keyword evidence="3" id="KW-1185">Reference proteome</keyword>